<organism evidence="2 3">
    <name type="scientific">Syntrophus aciditrophicus (strain SB)</name>
    <dbReference type="NCBI Taxonomy" id="56780"/>
    <lineage>
        <taxon>Bacteria</taxon>
        <taxon>Pseudomonadati</taxon>
        <taxon>Thermodesulfobacteriota</taxon>
        <taxon>Syntrophia</taxon>
        <taxon>Syntrophales</taxon>
        <taxon>Syntrophaceae</taxon>
        <taxon>Syntrophus</taxon>
    </lineage>
</organism>
<reference evidence="2 3" key="1">
    <citation type="journal article" date="2007" name="Proc. Natl. Acad. Sci. U.S.A.">
        <title>The genome of Syntrophus aciditrophicus: life at the thermodynamic limit of microbial growth.</title>
        <authorList>
            <person name="McInerney M.J."/>
            <person name="Rohlin L."/>
            <person name="Mouttaki H."/>
            <person name="Kim U."/>
            <person name="Krupp R.S."/>
            <person name="Rios-Hernandez L."/>
            <person name="Sieber J."/>
            <person name="Struchtemeyer C.G."/>
            <person name="Bhattacharyya A."/>
            <person name="Campbell J.W."/>
            <person name="Gunsalus R.P."/>
        </authorList>
    </citation>
    <scope>NUCLEOTIDE SEQUENCE [LARGE SCALE GENOMIC DNA]</scope>
    <source>
        <strain evidence="2 3">SB</strain>
    </source>
</reference>
<keyword evidence="3" id="KW-1185">Reference proteome</keyword>
<gene>
    <name evidence="2" type="ORF">SYN_02653</name>
</gene>
<dbReference type="STRING" id="56780.SYN_02653"/>
<name>Q2LWP7_SYNAS</name>
<protein>
    <submittedName>
        <fullName evidence="2">Methyltransferase</fullName>
        <ecNumber evidence="2">2.1.1.-</ecNumber>
    </submittedName>
</protein>
<dbReference type="eggNOG" id="COG1063">
    <property type="taxonomic scope" value="Bacteria"/>
</dbReference>
<dbReference type="EMBL" id="CP000252">
    <property type="protein sequence ID" value="ABC78506.1"/>
    <property type="molecule type" value="Genomic_DNA"/>
</dbReference>
<dbReference type="SUPFAM" id="SSF53335">
    <property type="entry name" value="S-adenosyl-L-methionine-dependent methyltransferases"/>
    <property type="match status" value="1"/>
</dbReference>
<accession>Q2LWP7</accession>
<dbReference type="InParanoid" id="Q2LWP7"/>
<dbReference type="EC" id="2.1.1.-" evidence="2"/>
<dbReference type="InterPro" id="IPR013691">
    <property type="entry name" value="MeTrfase_14"/>
</dbReference>
<sequence>MTGGRKGRAIKPSYNSNMYREIMTDNIIYRMEGLPVQQNRFFSTGKDAVECQVGDLILVQDPLTGIVHNKAFRPELMTYDENYQNEQGYSGVFEQHLYEVVEIIRRHFTGKSILEIGCGKGRFLKLMRNKGFFVTGIDPAYEGDDPHVVKKTFSASLGMTGQAIIIRHVLEHIPEPIGFLTSIAEANGGEGLIYIEVPCLEWIRDHRAWFDLFYEHVNYFRLSDFFRIFDKVLDSGSFFGGQYLYVVADLSSLRIKPREDVHKFDMPTDFLRGIDRAAARMKSQESRKHIIWGGGSKGVIFALQLLRHAGVTPDFVIDINPYKQGKYMPVTGLPVLSPENGTACMVRHDAIFVMNSNYFDEIKVTAGDQFIYYKVDQNEL</sequence>
<dbReference type="HOGENOM" id="CLU_050039_1_0_7"/>
<dbReference type="Pfam" id="PF13489">
    <property type="entry name" value="Methyltransf_23"/>
    <property type="match status" value="1"/>
</dbReference>
<dbReference type="AlphaFoldDB" id="Q2LWP7"/>
<proteinExistence type="predicted"/>
<evidence type="ECO:0000313" key="2">
    <source>
        <dbReference type="EMBL" id="ABC78506.1"/>
    </source>
</evidence>
<dbReference type="GO" id="GO:0008168">
    <property type="term" value="F:methyltransferase activity"/>
    <property type="evidence" value="ECO:0007669"/>
    <property type="project" value="UniProtKB-KW"/>
</dbReference>
<feature type="domain" description="C-methyltransferase" evidence="1">
    <location>
        <begin position="292"/>
        <end position="363"/>
    </location>
</feature>
<keyword evidence="2" id="KW-0489">Methyltransferase</keyword>
<dbReference type="RefSeq" id="WP_011418525.1">
    <property type="nucleotide sequence ID" value="NC_007759.1"/>
</dbReference>
<dbReference type="Proteomes" id="UP000001933">
    <property type="component" value="Chromosome"/>
</dbReference>
<dbReference type="Gene3D" id="3.40.50.150">
    <property type="entry name" value="Vaccinia Virus protein VP39"/>
    <property type="match status" value="1"/>
</dbReference>
<evidence type="ECO:0000313" key="3">
    <source>
        <dbReference type="Proteomes" id="UP000001933"/>
    </source>
</evidence>
<dbReference type="KEGG" id="sat:SYN_02653"/>
<dbReference type="eggNOG" id="COG2227">
    <property type="taxonomic scope" value="Bacteria"/>
</dbReference>
<dbReference type="Pfam" id="PF08484">
    <property type="entry name" value="Methyltransf_14"/>
    <property type="match status" value="1"/>
</dbReference>
<keyword evidence="2" id="KW-0808">Transferase</keyword>
<dbReference type="GO" id="GO:0032259">
    <property type="term" value="P:methylation"/>
    <property type="evidence" value="ECO:0007669"/>
    <property type="project" value="UniProtKB-KW"/>
</dbReference>
<dbReference type="InterPro" id="IPR029063">
    <property type="entry name" value="SAM-dependent_MTases_sf"/>
</dbReference>
<evidence type="ECO:0000259" key="1">
    <source>
        <dbReference type="Pfam" id="PF08484"/>
    </source>
</evidence>
<dbReference type="Gene3D" id="3.40.50.720">
    <property type="entry name" value="NAD(P)-binding Rossmann-like Domain"/>
    <property type="match status" value="1"/>
</dbReference>